<gene>
    <name evidence="9" type="ORF">HMPREF9473_02521</name>
</gene>
<evidence type="ECO:0000256" key="1">
    <source>
        <dbReference type="ARBA" id="ARBA00006272"/>
    </source>
</evidence>
<evidence type="ECO:0000256" key="7">
    <source>
        <dbReference type="PIRSR" id="PIRSR001123-1"/>
    </source>
</evidence>
<keyword evidence="4 8" id="KW-0479">Metal-binding</keyword>
<evidence type="ECO:0000256" key="2">
    <source>
        <dbReference type="ARBA" id="ARBA00022438"/>
    </source>
</evidence>
<feature type="binding site" evidence="8">
    <location>
        <position position="171"/>
    </location>
    <ligand>
        <name>Zn(2+)</name>
        <dbReference type="ChEBI" id="CHEBI:29105"/>
        <label>1</label>
    </ligand>
</feature>
<proteinExistence type="inferred from homology"/>
<dbReference type="HOGENOM" id="CLU_047249_1_0_9"/>
<dbReference type="GO" id="GO:0006508">
    <property type="term" value="P:proteolysis"/>
    <property type="evidence" value="ECO:0007669"/>
    <property type="project" value="UniProtKB-KW"/>
</dbReference>
<feature type="binding site" evidence="8">
    <location>
        <position position="313"/>
    </location>
    <ligand>
        <name>Zn(2+)</name>
        <dbReference type="ChEBI" id="CHEBI:29105"/>
        <label>2</label>
    </ligand>
</feature>
<evidence type="ECO:0000256" key="4">
    <source>
        <dbReference type="ARBA" id="ARBA00022723"/>
    </source>
</evidence>
<dbReference type="InterPro" id="IPR023367">
    <property type="entry name" value="Peptidase_M42_dom2"/>
</dbReference>
<dbReference type="OrthoDB" id="9772053at2"/>
<dbReference type="Pfam" id="PF05343">
    <property type="entry name" value="Peptidase_M42"/>
    <property type="match status" value="1"/>
</dbReference>
<evidence type="ECO:0000313" key="10">
    <source>
        <dbReference type="Proteomes" id="UP000005384"/>
    </source>
</evidence>
<comment type="similarity">
    <text evidence="1 6">Belongs to the peptidase M42 family.</text>
</comment>
<dbReference type="SUPFAM" id="SSF101821">
    <property type="entry name" value="Aminopeptidase/glucanase lid domain"/>
    <property type="match status" value="1"/>
</dbReference>
<dbReference type="PIRSF" id="PIRSF001123">
    <property type="entry name" value="PepA_GA"/>
    <property type="match status" value="1"/>
</dbReference>
<evidence type="ECO:0000256" key="3">
    <source>
        <dbReference type="ARBA" id="ARBA00022670"/>
    </source>
</evidence>
<comment type="cofactor">
    <cofactor evidence="8">
        <name>a divalent metal cation</name>
        <dbReference type="ChEBI" id="CHEBI:60240"/>
    </cofactor>
    <text evidence="8">Binds 2 divalent metal cations per subunit.</text>
</comment>
<dbReference type="Gene3D" id="3.40.630.10">
    <property type="entry name" value="Zn peptidases"/>
    <property type="match status" value="1"/>
</dbReference>
<dbReference type="PANTHER" id="PTHR32481:SF0">
    <property type="entry name" value="AMINOPEPTIDASE YPDE-RELATED"/>
    <property type="match status" value="1"/>
</dbReference>
<feature type="binding site" evidence="8">
    <location>
        <position position="204"/>
    </location>
    <ligand>
        <name>Zn(2+)</name>
        <dbReference type="ChEBI" id="CHEBI:29105"/>
        <label>2</label>
    </ligand>
</feature>
<sequence length="347" mass="37310">MIDNIFLKELLETATVSGYEEAGGEVVRRHMEPVSDAVLSDDIGDTICVLNPDASPRILMTAHLDEIGLMVSAVTEKGRLTAVRRGGIIPAVYPGHQVLVMTGNGPVCGVVESYRDFFQKKGGVDTKDLLIDIGVDTKEDALALVEPGSPVVFDTGMRAMAGGRFSARALDDRLGVYIIMEALKRARERACTCGVYSAATVGEETTKNGAYWTACRVKPDLAIVVDVTYTCDCTGTSMAETGDVKLGGGPVLCNSPIVSKRLNRMMRACADSAGIRVQTEAASALSYTDADKVHFAQEGMPVVLVSIPLRYMHHPAEVADEKDVEDCIVLIAEFLARYQELDGAKQD</sequence>
<dbReference type="RefSeq" id="WP_006780500.1">
    <property type="nucleotide sequence ID" value="NZ_CP040506.1"/>
</dbReference>
<dbReference type="AlphaFoldDB" id="G5IG93"/>
<keyword evidence="5" id="KW-0378">Hydrolase</keyword>
<dbReference type="GO" id="GO:0046872">
    <property type="term" value="F:metal ion binding"/>
    <property type="evidence" value="ECO:0007669"/>
    <property type="project" value="UniProtKB-UniRule"/>
</dbReference>
<protein>
    <recommendedName>
        <fullName evidence="11">Peptidase M42 family protein</fullName>
    </recommendedName>
</protein>
<dbReference type="PATRIC" id="fig|742737.3.peg.2538"/>
<name>G5IG93_9FIRM</name>
<keyword evidence="3" id="KW-0645">Protease</keyword>
<evidence type="ECO:0000256" key="5">
    <source>
        <dbReference type="ARBA" id="ARBA00022801"/>
    </source>
</evidence>
<dbReference type="InterPro" id="IPR051464">
    <property type="entry name" value="Peptidase_M42_aminopept"/>
</dbReference>
<evidence type="ECO:0000256" key="8">
    <source>
        <dbReference type="PIRSR" id="PIRSR001123-2"/>
    </source>
</evidence>
<feature type="active site" description="Proton acceptor" evidence="7">
    <location>
        <position position="203"/>
    </location>
</feature>
<dbReference type="Gene3D" id="2.40.30.40">
    <property type="entry name" value="Peptidase M42, domain 2"/>
    <property type="match status" value="1"/>
</dbReference>
<dbReference type="PANTHER" id="PTHR32481">
    <property type="entry name" value="AMINOPEPTIDASE"/>
    <property type="match status" value="1"/>
</dbReference>
<evidence type="ECO:0000313" key="9">
    <source>
        <dbReference type="EMBL" id="EHI59506.1"/>
    </source>
</evidence>
<accession>G5IG93</accession>
<reference evidence="9 10" key="1">
    <citation type="submission" date="2011-08" db="EMBL/GenBank/DDBJ databases">
        <title>The Genome Sequence of Clostridium hathewayi WAL-18680.</title>
        <authorList>
            <consortium name="The Broad Institute Genome Sequencing Platform"/>
            <person name="Earl A."/>
            <person name="Ward D."/>
            <person name="Feldgarden M."/>
            <person name="Gevers D."/>
            <person name="Finegold S.M."/>
            <person name="Summanen P.H."/>
            <person name="Molitoris D.R."/>
            <person name="Song M."/>
            <person name="Daigneault M."/>
            <person name="Allen-Vercoe E."/>
            <person name="Young S.K."/>
            <person name="Zeng Q."/>
            <person name="Gargeya S."/>
            <person name="Fitzgerald M."/>
            <person name="Haas B."/>
            <person name="Abouelleil A."/>
            <person name="Alvarado L."/>
            <person name="Arachchi H.M."/>
            <person name="Berlin A."/>
            <person name="Brown A."/>
            <person name="Chapman S.B."/>
            <person name="Chen Z."/>
            <person name="Dunbar C."/>
            <person name="Freedman E."/>
            <person name="Gearin G."/>
            <person name="Gellesch M."/>
            <person name="Goldberg J."/>
            <person name="Griggs A."/>
            <person name="Gujja S."/>
            <person name="Heiman D."/>
            <person name="Howarth C."/>
            <person name="Larson L."/>
            <person name="Lui A."/>
            <person name="MacDonald P.J.P."/>
            <person name="Montmayeur A."/>
            <person name="Murphy C."/>
            <person name="Neiman D."/>
            <person name="Pearson M."/>
            <person name="Priest M."/>
            <person name="Roberts A."/>
            <person name="Saif S."/>
            <person name="Shea T."/>
            <person name="Shenoy N."/>
            <person name="Sisk P."/>
            <person name="Stolte C."/>
            <person name="Sykes S."/>
            <person name="Wortman J."/>
            <person name="Nusbaum C."/>
            <person name="Birren B."/>
        </authorList>
    </citation>
    <scope>NUCLEOTIDE SEQUENCE [LARGE SCALE GENOMIC DNA]</scope>
    <source>
        <strain evidence="9 10">WAL-18680</strain>
    </source>
</reference>
<dbReference type="SUPFAM" id="SSF53187">
    <property type="entry name" value="Zn-dependent exopeptidases"/>
    <property type="match status" value="1"/>
</dbReference>
<dbReference type="InterPro" id="IPR008007">
    <property type="entry name" value="Peptidase_M42"/>
</dbReference>
<keyword evidence="2" id="KW-0031">Aminopeptidase</keyword>
<organism evidence="9 10">
    <name type="scientific">Hungatella hathewayi WAL-18680</name>
    <dbReference type="NCBI Taxonomy" id="742737"/>
    <lineage>
        <taxon>Bacteria</taxon>
        <taxon>Bacillati</taxon>
        <taxon>Bacillota</taxon>
        <taxon>Clostridia</taxon>
        <taxon>Lachnospirales</taxon>
        <taxon>Lachnospiraceae</taxon>
        <taxon>Hungatella</taxon>
    </lineage>
</organism>
<feature type="binding site" evidence="8">
    <location>
        <position position="63"/>
    </location>
    <ligand>
        <name>Zn(2+)</name>
        <dbReference type="ChEBI" id="CHEBI:29105"/>
        <label>1</label>
    </ligand>
</feature>
<evidence type="ECO:0000256" key="6">
    <source>
        <dbReference type="PIRNR" id="PIRNR001123"/>
    </source>
</evidence>
<feature type="binding site" evidence="8">
    <location>
        <position position="226"/>
    </location>
    <ligand>
        <name>Zn(2+)</name>
        <dbReference type="ChEBI" id="CHEBI:29105"/>
        <label>1</label>
    </ligand>
</feature>
<dbReference type="EMBL" id="ADLN01000056">
    <property type="protein sequence ID" value="EHI59506.1"/>
    <property type="molecule type" value="Genomic_DNA"/>
</dbReference>
<feature type="binding site" evidence="8">
    <location>
        <position position="171"/>
    </location>
    <ligand>
        <name>Zn(2+)</name>
        <dbReference type="ChEBI" id="CHEBI:29105"/>
        <label>2</label>
    </ligand>
</feature>
<dbReference type="Proteomes" id="UP000005384">
    <property type="component" value="Unassembled WGS sequence"/>
</dbReference>
<keyword evidence="10" id="KW-1185">Reference proteome</keyword>
<evidence type="ECO:0008006" key="11">
    <source>
        <dbReference type="Google" id="ProtNLM"/>
    </source>
</evidence>
<dbReference type="GO" id="GO:0004177">
    <property type="term" value="F:aminopeptidase activity"/>
    <property type="evidence" value="ECO:0007669"/>
    <property type="project" value="UniProtKB-UniRule"/>
</dbReference>
<comment type="caution">
    <text evidence="9">The sequence shown here is derived from an EMBL/GenBank/DDBJ whole genome shotgun (WGS) entry which is preliminary data.</text>
</comment>